<organism evidence="2 3">
    <name type="scientific">Rhipicephalus sanguineus</name>
    <name type="common">Brown dog tick</name>
    <name type="synonym">Ixodes sanguineus</name>
    <dbReference type="NCBI Taxonomy" id="34632"/>
    <lineage>
        <taxon>Eukaryota</taxon>
        <taxon>Metazoa</taxon>
        <taxon>Ecdysozoa</taxon>
        <taxon>Arthropoda</taxon>
        <taxon>Chelicerata</taxon>
        <taxon>Arachnida</taxon>
        <taxon>Acari</taxon>
        <taxon>Parasitiformes</taxon>
        <taxon>Ixodida</taxon>
        <taxon>Ixodoidea</taxon>
        <taxon>Ixodidae</taxon>
        <taxon>Rhipicephalinae</taxon>
        <taxon>Rhipicephalus</taxon>
        <taxon>Rhipicephalus</taxon>
    </lineage>
</organism>
<comment type="caution">
    <text evidence="2">The sequence shown here is derived from an EMBL/GenBank/DDBJ whole genome shotgun (WGS) entry which is preliminary data.</text>
</comment>
<keyword evidence="1" id="KW-0812">Transmembrane</keyword>
<keyword evidence="3" id="KW-1185">Reference proteome</keyword>
<keyword evidence="1" id="KW-0472">Membrane</keyword>
<reference evidence="2" key="2">
    <citation type="submission" date="2021-09" db="EMBL/GenBank/DDBJ databases">
        <authorList>
            <person name="Jia N."/>
            <person name="Wang J."/>
            <person name="Shi W."/>
            <person name="Du L."/>
            <person name="Sun Y."/>
            <person name="Zhan W."/>
            <person name="Jiang J."/>
            <person name="Wang Q."/>
            <person name="Zhang B."/>
            <person name="Ji P."/>
            <person name="Sakyi L.B."/>
            <person name="Cui X."/>
            <person name="Yuan T."/>
            <person name="Jiang B."/>
            <person name="Yang W."/>
            <person name="Lam T.T.-Y."/>
            <person name="Chang Q."/>
            <person name="Ding S."/>
            <person name="Wang X."/>
            <person name="Zhu J."/>
            <person name="Ruan X."/>
            <person name="Zhao L."/>
            <person name="Wei J."/>
            <person name="Que T."/>
            <person name="Du C."/>
            <person name="Cheng J."/>
            <person name="Dai P."/>
            <person name="Han X."/>
            <person name="Huang E."/>
            <person name="Gao Y."/>
            <person name="Liu J."/>
            <person name="Shao H."/>
            <person name="Ye R."/>
            <person name="Li L."/>
            <person name="Wei W."/>
            <person name="Wang X."/>
            <person name="Wang C."/>
            <person name="Huo Q."/>
            <person name="Li W."/>
            <person name="Guo W."/>
            <person name="Chen H."/>
            <person name="Chen S."/>
            <person name="Zhou L."/>
            <person name="Zhou L."/>
            <person name="Ni X."/>
            <person name="Tian J."/>
            <person name="Zhou Y."/>
            <person name="Sheng Y."/>
            <person name="Liu T."/>
            <person name="Pan Y."/>
            <person name="Xia L."/>
            <person name="Li J."/>
            <person name="Zhao F."/>
            <person name="Cao W."/>
        </authorList>
    </citation>
    <scope>NUCLEOTIDE SEQUENCE</scope>
    <source>
        <strain evidence="2">Rsan-2018</strain>
        <tissue evidence="2">Larvae</tissue>
    </source>
</reference>
<sequence>MVEEGRHITASSEFIHRINARNCKLVACFVVVGFVLYHGVIHLTYGASWRLRVRLSALSAFLAGIDTCKWLLSDGRFQGYHVWQPYGCMLHTYTNAESRMCLRYIAYWGGKNHIVFVGDSRIRQLYGAFVQQVQPSPAPQQGHRDLLYEEKDLHLTVRVA</sequence>
<dbReference type="EMBL" id="JABSTV010001245">
    <property type="protein sequence ID" value="KAH7983453.1"/>
    <property type="molecule type" value="Genomic_DNA"/>
</dbReference>
<dbReference type="AlphaFoldDB" id="A0A9D4T9R3"/>
<proteinExistence type="predicted"/>
<accession>A0A9D4T9R3</accession>
<evidence type="ECO:0000256" key="1">
    <source>
        <dbReference type="SAM" id="Phobius"/>
    </source>
</evidence>
<dbReference type="Proteomes" id="UP000821837">
    <property type="component" value="Chromosome 1"/>
</dbReference>
<evidence type="ECO:0000313" key="3">
    <source>
        <dbReference type="Proteomes" id="UP000821837"/>
    </source>
</evidence>
<keyword evidence="1" id="KW-1133">Transmembrane helix</keyword>
<feature type="transmembrane region" description="Helical" evidence="1">
    <location>
        <begin position="25"/>
        <end position="45"/>
    </location>
</feature>
<evidence type="ECO:0000313" key="2">
    <source>
        <dbReference type="EMBL" id="KAH7983453.1"/>
    </source>
</evidence>
<dbReference type="VEuPathDB" id="VectorBase:RSAN_057383"/>
<name>A0A9D4T9R3_RHISA</name>
<protein>
    <submittedName>
        <fullName evidence="2">Uncharacterized protein</fullName>
    </submittedName>
</protein>
<gene>
    <name evidence="2" type="ORF">HPB52_012140</name>
</gene>
<reference evidence="2" key="1">
    <citation type="journal article" date="2020" name="Cell">
        <title>Large-Scale Comparative Analyses of Tick Genomes Elucidate Their Genetic Diversity and Vector Capacities.</title>
        <authorList>
            <consortium name="Tick Genome and Microbiome Consortium (TIGMIC)"/>
            <person name="Jia N."/>
            <person name="Wang J."/>
            <person name="Shi W."/>
            <person name="Du L."/>
            <person name="Sun Y."/>
            <person name="Zhan W."/>
            <person name="Jiang J.F."/>
            <person name="Wang Q."/>
            <person name="Zhang B."/>
            <person name="Ji P."/>
            <person name="Bell-Sakyi L."/>
            <person name="Cui X.M."/>
            <person name="Yuan T.T."/>
            <person name="Jiang B.G."/>
            <person name="Yang W.F."/>
            <person name="Lam T.T."/>
            <person name="Chang Q.C."/>
            <person name="Ding S.J."/>
            <person name="Wang X.J."/>
            <person name="Zhu J.G."/>
            <person name="Ruan X.D."/>
            <person name="Zhao L."/>
            <person name="Wei J.T."/>
            <person name="Ye R.Z."/>
            <person name="Que T.C."/>
            <person name="Du C.H."/>
            <person name="Zhou Y.H."/>
            <person name="Cheng J.X."/>
            <person name="Dai P.F."/>
            <person name="Guo W.B."/>
            <person name="Han X.H."/>
            <person name="Huang E.J."/>
            <person name="Li L.F."/>
            <person name="Wei W."/>
            <person name="Gao Y.C."/>
            <person name="Liu J.Z."/>
            <person name="Shao H.Z."/>
            <person name="Wang X."/>
            <person name="Wang C.C."/>
            <person name="Yang T.C."/>
            <person name="Huo Q.B."/>
            <person name="Li W."/>
            <person name="Chen H.Y."/>
            <person name="Chen S.E."/>
            <person name="Zhou L.G."/>
            <person name="Ni X.B."/>
            <person name="Tian J.H."/>
            <person name="Sheng Y."/>
            <person name="Liu T."/>
            <person name="Pan Y.S."/>
            <person name="Xia L.Y."/>
            <person name="Li J."/>
            <person name="Zhao F."/>
            <person name="Cao W.C."/>
        </authorList>
    </citation>
    <scope>NUCLEOTIDE SEQUENCE</scope>
    <source>
        <strain evidence="2">Rsan-2018</strain>
    </source>
</reference>